<keyword evidence="2" id="KW-0159">Chromosome partition</keyword>
<dbReference type="InterPro" id="IPR003768">
    <property type="entry name" value="ScpA"/>
</dbReference>
<evidence type="ECO:0000256" key="2">
    <source>
        <dbReference type="HAMAP-Rule" id="MF_01805"/>
    </source>
</evidence>
<dbReference type="HAMAP" id="MF_01805">
    <property type="entry name" value="ScpA"/>
    <property type="match status" value="1"/>
</dbReference>
<dbReference type="Pfam" id="PF02616">
    <property type="entry name" value="SMC_ScpA"/>
    <property type="match status" value="1"/>
</dbReference>
<accession>A0A1G5ELD5</accession>
<dbReference type="InterPro" id="IPR023093">
    <property type="entry name" value="ScpA-like_C"/>
</dbReference>
<evidence type="ECO:0000313" key="4">
    <source>
        <dbReference type="Proteomes" id="UP000198870"/>
    </source>
</evidence>
<sequence>MNRLFGTRYAVKLDVFEGPMDLLVHLVIKNDMDILDIPIAIITEQYMAYLEMLQSLDIEFAGDFLLMASTLTHIKSRMLLPPSGGEEDEDPRMEIARPLLEYLRMKRASEWLGDREMLGTATFVRQEREPAPEAPAGEDRPMEADLMDLVNAFRELMAGRYRDHAVDFSTEKLSVRQRIEEVAQRLARKGSILFTDLFHPKESKAELVVTFLAILEMAKQGRLRIMQHVQSGIIRIFAPMPGSPAHEETALHAPAHP</sequence>
<keyword evidence="2" id="KW-0132">Cell division</keyword>
<comment type="function">
    <text evidence="2">Participates in chromosomal partition during cell division. May act via the formation of a condensin-like complex containing Smc and ScpB that pull DNA away from mid-cell into both cell halves.</text>
</comment>
<dbReference type="PANTHER" id="PTHR33969:SF2">
    <property type="entry name" value="SEGREGATION AND CONDENSATION PROTEIN A"/>
    <property type="match status" value="1"/>
</dbReference>
<dbReference type="Gene3D" id="6.10.250.2410">
    <property type="match status" value="1"/>
</dbReference>
<proteinExistence type="inferred from homology"/>
<dbReference type="AlphaFoldDB" id="A0A1G5ELD5"/>
<evidence type="ECO:0000256" key="1">
    <source>
        <dbReference type="ARBA" id="ARBA00044777"/>
    </source>
</evidence>
<dbReference type="OrthoDB" id="9811016at2"/>
<comment type="subcellular location">
    <subcellularLocation>
        <location evidence="2">Cytoplasm</location>
    </subcellularLocation>
    <text evidence="2">Associated with two foci at the outer edges of the nucleoid region in young cells, and at four foci within both cell halves in older cells.</text>
</comment>
<comment type="subunit">
    <text evidence="2">Component of a cohesin-like complex composed of ScpA, ScpB and the Smc homodimer, in which ScpA and ScpB bind to the head domain of Smc. The presence of the three proteins is required for the association of the complex with DNA.</text>
</comment>
<reference evidence="3 4" key="1">
    <citation type="submission" date="2016-10" db="EMBL/GenBank/DDBJ databases">
        <authorList>
            <person name="de Groot N.N."/>
        </authorList>
    </citation>
    <scope>NUCLEOTIDE SEQUENCE [LARGE SCALE GENOMIC DNA]</scope>
    <source>
        <strain evidence="3 4">AA1</strain>
    </source>
</reference>
<organism evidence="3 4">
    <name type="scientific">Desulfoluna spongiiphila</name>
    <dbReference type="NCBI Taxonomy" id="419481"/>
    <lineage>
        <taxon>Bacteria</taxon>
        <taxon>Pseudomonadati</taxon>
        <taxon>Thermodesulfobacteriota</taxon>
        <taxon>Desulfobacteria</taxon>
        <taxon>Desulfobacterales</taxon>
        <taxon>Desulfolunaceae</taxon>
        <taxon>Desulfoluna</taxon>
    </lineage>
</organism>
<keyword evidence="2" id="KW-0131">Cell cycle</keyword>
<dbReference type="GO" id="GO:0051301">
    <property type="term" value="P:cell division"/>
    <property type="evidence" value="ECO:0007669"/>
    <property type="project" value="UniProtKB-KW"/>
</dbReference>
<evidence type="ECO:0000313" key="3">
    <source>
        <dbReference type="EMBL" id="SCY27762.1"/>
    </source>
</evidence>
<name>A0A1G5ELD5_9BACT</name>
<keyword evidence="4" id="KW-1185">Reference proteome</keyword>
<dbReference type="STRING" id="419481.SAMN05216233_10687"/>
<comment type="similarity">
    <text evidence="2">Belongs to the ScpA family.</text>
</comment>
<dbReference type="Proteomes" id="UP000198870">
    <property type="component" value="Unassembled WGS sequence"/>
</dbReference>
<dbReference type="Gene3D" id="1.10.10.580">
    <property type="entry name" value="Structural maintenance of chromosome 1. Chain E"/>
    <property type="match status" value="1"/>
</dbReference>
<dbReference type="GO" id="GO:0006260">
    <property type="term" value="P:DNA replication"/>
    <property type="evidence" value="ECO:0007669"/>
    <property type="project" value="UniProtKB-UniRule"/>
</dbReference>
<dbReference type="PANTHER" id="PTHR33969">
    <property type="entry name" value="SEGREGATION AND CONDENSATION PROTEIN A"/>
    <property type="match status" value="1"/>
</dbReference>
<keyword evidence="2" id="KW-0963">Cytoplasm</keyword>
<protein>
    <recommendedName>
        <fullName evidence="1 2">Segregation and condensation protein A</fullName>
    </recommendedName>
</protein>
<dbReference type="GO" id="GO:0007059">
    <property type="term" value="P:chromosome segregation"/>
    <property type="evidence" value="ECO:0007669"/>
    <property type="project" value="UniProtKB-UniRule"/>
</dbReference>
<dbReference type="GO" id="GO:0005737">
    <property type="term" value="C:cytoplasm"/>
    <property type="evidence" value="ECO:0007669"/>
    <property type="project" value="UniProtKB-SubCell"/>
</dbReference>
<dbReference type="EMBL" id="FMUX01000006">
    <property type="protein sequence ID" value="SCY27762.1"/>
    <property type="molecule type" value="Genomic_DNA"/>
</dbReference>
<dbReference type="RefSeq" id="WP_092210654.1">
    <property type="nucleotide sequence ID" value="NZ_FMUX01000006.1"/>
</dbReference>
<gene>
    <name evidence="2" type="primary">scpA</name>
    <name evidence="3" type="ORF">SAMN05216233_10687</name>
</gene>